<protein>
    <submittedName>
        <fullName evidence="1">(raccoon dog) hypothetical protein</fullName>
    </submittedName>
</protein>
<gene>
    <name evidence="1" type="ORF">NYPRO_LOCUS18995</name>
</gene>
<accession>A0A811ZBY1</accession>
<dbReference type="AlphaFoldDB" id="A0A811ZBY1"/>
<dbReference type="Proteomes" id="UP000645828">
    <property type="component" value="Unassembled WGS sequence"/>
</dbReference>
<dbReference type="EMBL" id="CAJHUB010000761">
    <property type="protein sequence ID" value="CAD7686202.1"/>
    <property type="molecule type" value="Genomic_DNA"/>
</dbReference>
<evidence type="ECO:0000313" key="1">
    <source>
        <dbReference type="EMBL" id="CAD7686202.1"/>
    </source>
</evidence>
<evidence type="ECO:0000313" key="2">
    <source>
        <dbReference type="Proteomes" id="UP000645828"/>
    </source>
</evidence>
<organism evidence="1 2">
    <name type="scientific">Nyctereutes procyonoides</name>
    <name type="common">Raccoon dog</name>
    <name type="synonym">Canis procyonoides</name>
    <dbReference type="NCBI Taxonomy" id="34880"/>
    <lineage>
        <taxon>Eukaryota</taxon>
        <taxon>Metazoa</taxon>
        <taxon>Chordata</taxon>
        <taxon>Craniata</taxon>
        <taxon>Vertebrata</taxon>
        <taxon>Euteleostomi</taxon>
        <taxon>Mammalia</taxon>
        <taxon>Eutheria</taxon>
        <taxon>Laurasiatheria</taxon>
        <taxon>Carnivora</taxon>
        <taxon>Caniformia</taxon>
        <taxon>Canidae</taxon>
        <taxon>Nyctereutes</taxon>
    </lineage>
</organism>
<proteinExistence type="predicted"/>
<reference evidence="1" key="1">
    <citation type="submission" date="2020-12" db="EMBL/GenBank/DDBJ databases">
        <authorList>
            <consortium name="Molecular Ecology Group"/>
        </authorList>
    </citation>
    <scope>NUCLEOTIDE SEQUENCE</scope>
    <source>
        <strain evidence="1">TBG_1078</strain>
    </source>
</reference>
<keyword evidence="2" id="KW-1185">Reference proteome</keyword>
<name>A0A811ZBY1_NYCPR</name>
<comment type="caution">
    <text evidence="1">The sequence shown here is derived from an EMBL/GenBank/DDBJ whole genome shotgun (WGS) entry which is preliminary data.</text>
</comment>
<sequence length="70" mass="7515">MPSLAPGDDPCRGDRATISCPRVTASGLCSPTRSICAREGREAVDSMKHVSIFRLGTHSNLFGRGEEHLC</sequence>